<reference evidence="1 2" key="1">
    <citation type="submission" date="2016-02" db="EMBL/GenBank/DDBJ databases">
        <title>Complete genome of Sinomonas atrocyanea KCTC 3377.</title>
        <authorList>
            <person name="Kim K.M."/>
        </authorList>
    </citation>
    <scope>NUCLEOTIDE SEQUENCE [LARGE SCALE GENOMIC DNA]</scope>
    <source>
        <strain evidence="1 2">KCTC 3377</strain>
    </source>
</reference>
<gene>
    <name evidence="1" type="ORF">SA2016_3251</name>
</gene>
<organism evidence="1 2">
    <name type="scientific">Sinomonas atrocyanea</name>
    <dbReference type="NCBI Taxonomy" id="37927"/>
    <lineage>
        <taxon>Bacteria</taxon>
        <taxon>Bacillati</taxon>
        <taxon>Actinomycetota</taxon>
        <taxon>Actinomycetes</taxon>
        <taxon>Micrococcales</taxon>
        <taxon>Micrococcaceae</taxon>
        <taxon>Sinomonas</taxon>
    </lineage>
</organism>
<keyword evidence="2" id="KW-1185">Reference proteome</keyword>
<dbReference type="KEGG" id="satk:SA2016_3251"/>
<dbReference type="RefSeq" id="WP_157089140.1">
    <property type="nucleotide sequence ID" value="NZ_BJMO01000009.1"/>
</dbReference>
<proteinExistence type="predicted"/>
<dbReference type="EMBL" id="CP014518">
    <property type="protein sequence ID" value="AMM33914.1"/>
    <property type="molecule type" value="Genomic_DNA"/>
</dbReference>
<protein>
    <recommendedName>
        <fullName evidence="3">ANTAR domain-containing protein</fullName>
    </recommendedName>
</protein>
<accession>A0A127A570</accession>
<dbReference type="STRING" id="37927.SA2016_3251"/>
<dbReference type="AlphaFoldDB" id="A0A127A570"/>
<name>A0A127A570_9MICC</name>
<dbReference type="Proteomes" id="UP000070134">
    <property type="component" value="Chromosome"/>
</dbReference>
<evidence type="ECO:0008006" key="3">
    <source>
        <dbReference type="Google" id="ProtNLM"/>
    </source>
</evidence>
<evidence type="ECO:0000313" key="1">
    <source>
        <dbReference type="EMBL" id="AMM33914.1"/>
    </source>
</evidence>
<sequence>MAHEPLELAFAFFEASQREGTSSAEIAGCLEQARTTALLSIAESLAVIAAATVDEPAH</sequence>
<evidence type="ECO:0000313" key="2">
    <source>
        <dbReference type="Proteomes" id="UP000070134"/>
    </source>
</evidence>